<dbReference type="EMBL" id="MU004192">
    <property type="protein sequence ID" value="KAF2493608.1"/>
    <property type="molecule type" value="Genomic_DNA"/>
</dbReference>
<evidence type="ECO:0000313" key="2">
    <source>
        <dbReference type="Proteomes" id="UP000799750"/>
    </source>
</evidence>
<gene>
    <name evidence="1" type="ORF">BU16DRAFT_84315</name>
</gene>
<dbReference type="Proteomes" id="UP000799750">
    <property type="component" value="Unassembled WGS sequence"/>
</dbReference>
<name>A0A6A6QM69_9PEZI</name>
<protein>
    <submittedName>
        <fullName evidence="1">Uncharacterized protein</fullName>
    </submittedName>
</protein>
<dbReference type="AlphaFoldDB" id="A0A6A6QM69"/>
<accession>A0A6A6QM69</accession>
<reference evidence="1" key="1">
    <citation type="journal article" date="2020" name="Stud. Mycol.">
        <title>101 Dothideomycetes genomes: a test case for predicting lifestyles and emergence of pathogens.</title>
        <authorList>
            <person name="Haridas S."/>
            <person name="Albert R."/>
            <person name="Binder M."/>
            <person name="Bloem J."/>
            <person name="Labutti K."/>
            <person name="Salamov A."/>
            <person name="Andreopoulos B."/>
            <person name="Baker S."/>
            <person name="Barry K."/>
            <person name="Bills G."/>
            <person name="Bluhm B."/>
            <person name="Cannon C."/>
            <person name="Castanera R."/>
            <person name="Culley D."/>
            <person name="Daum C."/>
            <person name="Ezra D."/>
            <person name="Gonzalez J."/>
            <person name="Henrissat B."/>
            <person name="Kuo A."/>
            <person name="Liang C."/>
            <person name="Lipzen A."/>
            <person name="Lutzoni F."/>
            <person name="Magnuson J."/>
            <person name="Mondo S."/>
            <person name="Nolan M."/>
            <person name="Ohm R."/>
            <person name="Pangilinan J."/>
            <person name="Park H.-J."/>
            <person name="Ramirez L."/>
            <person name="Alfaro M."/>
            <person name="Sun H."/>
            <person name="Tritt A."/>
            <person name="Yoshinaga Y."/>
            <person name="Zwiers L.-H."/>
            <person name="Turgeon B."/>
            <person name="Goodwin S."/>
            <person name="Spatafora J."/>
            <person name="Crous P."/>
            <person name="Grigoriev I."/>
        </authorList>
    </citation>
    <scope>NUCLEOTIDE SEQUENCE</scope>
    <source>
        <strain evidence="1">CBS 269.34</strain>
    </source>
</reference>
<proteinExistence type="predicted"/>
<evidence type="ECO:0000313" key="1">
    <source>
        <dbReference type="EMBL" id="KAF2493608.1"/>
    </source>
</evidence>
<sequence>MPSLARSRFRAERAGCFVLVIFHRGPWRGFKRPETVTSLARPLLLARELKAGEGRPLISVHSMLLLPSPSLSRLLASSVSVKGAS</sequence>
<organism evidence="1 2">
    <name type="scientific">Lophium mytilinum</name>
    <dbReference type="NCBI Taxonomy" id="390894"/>
    <lineage>
        <taxon>Eukaryota</taxon>
        <taxon>Fungi</taxon>
        <taxon>Dikarya</taxon>
        <taxon>Ascomycota</taxon>
        <taxon>Pezizomycotina</taxon>
        <taxon>Dothideomycetes</taxon>
        <taxon>Pleosporomycetidae</taxon>
        <taxon>Mytilinidiales</taxon>
        <taxon>Mytilinidiaceae</taxon>
        <taxon>Lophium</taxon>
    </lineage>
</organism>
<keyword evidence="2" id="KW-1185">Reference proteome</keyword>